<evidence type="ECO:0000313" key="5">
    <source>
        <dbReference type="Proteomes" id="UP000314987"/>
    </source>
</evidence>
<dbReference type="Pfam" id="PF15477">
    <property type="entry name" value="SMAP"/>
    <property type="match status" value="1"/>
</dbReference>
<gene>
    <name evidence="4" type="primary">LOC114052054</name>
    <name evidence="3" type="synonym">LOC114052059</name>
</gene>
<evidence type="ECO:0000313" key="4">
    <source>
        <dbReference type="Ensembl" id="ENSVURP00010027213.1"/>
    </source>
</evidence>
<name>A0A4X2LT04_VOMUR</name>
<dbReference type="RefSeq" id="XP_027730265.1">
    <property type="nucleotide sequence ID" value="XM_027874464.1"/>
</dbReference>
<evidence type="ECO:0000313" key="3">
    <source>
        <dbReference type="Ensembl" id="ENSVURP00010000568.1"/>
    </source>
</evidence>
<dbReference type="STRING" id="29139.ENSVURP00010000568"/>
<feature type="region of interest" description="Disordered" evidence="1">
    <location>
        <begin position="353"/>
        <end position="380"/>
    </location>
</feature>
<evidence type="ECO:0000256" key="1">
    <source>
        <dbReference type="SAM" id="MobiDB-lite"/>
    </source>
</evidence>
<dbReference type="InterPro" id="IPR028124">
    <property type="entry name" value="SMAP_dom"/>
</dbReference>
<feature type="compositionally biased region" description="Basic and acidic residues" evidence="1">
    <location>
        <begin position="1"/>
        <end position="17"/>
    </location>
</feature>
<dbReference type="Ensembl" id="ENSVURT00010030993.1">
    <property type="protein sequence ID" value="ENSVURP00010027213.1"/>
    <property type="gene ID" value="ENSVURG00010020829.1"/>
</dbReference>
<feature type="compositionally biased region" description="Basic residues" evidence="1">
    <location>
        <begin position="18"/>
        <end position="27"/>
    </location>
</feature>
<feature type="compositionally biased region" description="Basic and acidic residues" evidence="1">
    <location>
        <begin position="234"/>
        <end position="245"/>
    </location>
</feature>
<feature type="compositionally biased region" description="Acidic residues" evidence="1">
    <location>
        <begin position="176"/>
        <end position="196"/>
    </location>
</feature>
<feature type="region of interest" description="Disordered" evidence="1">
    <location>
        <begin position="1"/>
        <end position="310"/>
    </location>
</feature>
<dbReference type="GeneTree" id="ENSGT00500000044955"/>
<sequence length="475" mass="53796">MIAKAEKLDFGKETREKKEKKKKKKKARAVEEDALNVEPLVKTKPSQKSVAPPGMVPEMPLLKKKKKKKKKTQEAESPDRALHEDSIEAESMGRTNSLKKHHSRKELLPNPPQSPCQGKRKKTKSFLSHPPGAETLVDAELEGGLVRKPKKRKKDKKSDQESFGEQEPKEALPDPMTEEEEEEEKEKECEPIEQEQGEEKQDPSSLRDSGTKKKKKKKKKTYREEEKEDEEDCRTDKMPIDEGHIENPCAFGSCRKKDHKKKQPKAELAESVPLGDSPGNIKKKEKKSKTQIEPPFAEEPAQKKKMTEGRKVMQDLQGPGMAHESDLEVVSEKKGNLDEVTIDTIRRKALQEEIDRESGKTEALETKEEAPTQFGQWDTATFENSDQKMKFLRLMGGFKNSSPSLSSSSGTLGKPNMALNKQAAATLKQNLQVEFDRAMSWKHQRGVGFGYSASANKNKLFYIDRNASRSVKFND</sequence>
<dbReference type="OrthoDB" id="9451331at2759"/>
<feature type="compositionally biased region" description="Basic residues" evidence="1">
    <location>
        <begin position="62"/>
        <end position="71"/>
    </location>
</feature>
<dbReference type="Proteomes" id="UP000314987">
    <property type="component" value="Unassembled WGS sequence"/>
</dbReference>
<dbReference type="Ensembl" id="ENSVURT00010000674.1">
    <property type="protein sequence ID" value="ENSVURP00010000568.1"/>
    <property type="gene ID" value="ENSVURG00010000528.1"/>
</dbReference>
<feature type="domain" description="Small acidic protein-like" evidence="2">
    <location>
        <begin position="377"/>
        <end position="450"/>
    </location>
</feature>
<organism evidence="4 5">
    <name type="scientific">Vombatus ursinus</name>
    <name type="common">Common wombat</name>
    <dbReference type="NCBI Taxonomy" id="29139"/>
    <lineage>
        <taxon>Eukaryota</taxon>
        <taxon>Metazoa</taxon>
        <taxon>Chordata</taxon>
        <taxon>Craniata</taxon>
        <taxon>Vertebrata</taxon>
        <taxon>Euteleostomi</taxon>
        <taxon>Mammalia</taxon>
        <taxon>Metatheria</taxon>
        <taxon>Diprotodontia</taxon>
        <taxon>Vombatidae</taxon>
        <taxon>Vombatus</taxon>
    </lineage>
</organism>
<dbReference type="OMA" id="CKRSHAC"/>
<feature type="compositionally biased region" description="Basic and acidic residues" evidence="1">
    <location>
        <begin position="300"/>
        <end position="310"/>
    </location>
</feature>
<reference evidence="5" key="1">
    <citation type="submission" date="2018-12" db="EMBL/GenBank/DDBJ databases">
        <authorList>
            <person name="Yazar S."/>
        </authorList>
    </citation>
    <scope>NUCLEOTIDE SEQUENCE [LARGE SCALE GENOMIC DNA]</scope>
</reference>
<dbReference type="PANTHER" id="PTHR22426:SF1">
    <property type="entry name" value="LYSINE-RICH NUCLEOLAR PROTEIN 1"/>
    <property type="match status" value="1"/>
</dbReference>
<dbReference type="PANTHER" id="PTHR22426">
    <property type="entry name" value="ARGININE_SERINE-RICH COILED-COIL PROTEIN 2"/>
    <property type="match status" value="1"/>
</dbReference>
<accession>A0A4X2LT04</accession>
<proteinExistence type="predicted"/>
<feature type="compositionally biased region" description="Basic residues" evidence="1">
    <location>
        <begin position="212"/>
        <end position="221"/>
    </location>
</feature>
<evidence type="ECO:0000259" key="2">
    <source>
        <dbReference type="Pfam" id="PF15477"/>
    </source>
</evidence>
<feature type="compositionally biased region" description="Basic residues" evidence="1">
    <location>
        <begin position="254"/>
        <end position="263"/>
    </location>
</feature>
<dbReference type="AlphaFoldDB" id="A0A4X2LT04"/>
<dbReference type="GeneID" id="114052054"/>
<reference evidence="4" key="2">
    <citation type="submission" date="2025-05" db="UniProtKB">
        <authorList>
            <consortium name="Ensembl"/>
        </authorList>
    </citation>
    <scope>IDENTIFICATION</scope>
</reference>
<dbReference type="RefSeq" id="XP_027730264.1">
    <property type="nucleotide sequence ID" value="XM_027874463.1"/>
</dbReference>
<feature type="compositionally biased region" description="Basic and acidic residues" evidence="1">
    <location>
        <begin position="72"/>
        <end position="86"/>
    </location>
</feature>
<feature type="compositionally biased region" description="Basic and acidic residues" evidence="1">
    <location>
        <begin position="156"/>
        <end position="172"/>
    </location>
</feature>
<keyword evidence="5" id="KW-1185">Reference proteome</keyword>
<feature type="compositionally biased region" description="Basic and acidic residues" evidence="1">
    <location>
        <begin position="353"/>
        <end position="370"/>
    </location>
</feature>
<protein>
    <recommendedName>
        <fullName evidence="2">Small acidic protein-like domain-containing protein</fullName>
    </recommendedName>
</protein>